<keyword evidence="1" id="KW-1133">Transmembrane helix</keyword>
<feature type="transmembrane region" description="Helical" evidence="1">
    <location>
        <begin position="62"/>
        <end position="82"/>
    </location>
</feature>
<keyword evidence="1" id="KW-0812">Transmembrane</keyword>
<comment type="caution">
    <text evidence="2">The sequence shown here is derived from an EMBL/GenBank/DDBJ whole genome shotgun (WGS) entry which is preliminary data.</text>
</comment>
<gene>
    <name evidence="2" type="ORF">ASILVAE211_20635</name>
</gene>
<reference evidence="2" key="2">
    <citation type="submission" date="2021-01" db="EMBL/GenBank/DDBJ databases">
        <authorList>
            <person name="Mieszkin S."/>
            <person name="Pouder E."/>
            <person name="Alain K."/>
        </authorList>
    </citation>
    <scope>NUCLEOTIDE SEQUENCE</scope>
    <source>
        <strain evidence="2">HW T2.11</strain>
    </source>
</reference>
<evidence type="ECO:0000313" key="2">
    <source>
        <dbReference type="EMBL" id="MCB8877614.1"/>
    </source>
</evidence>
<organism evidence="2 3">
    <name type="scientific">Acidisoma silvae</name>
    <dbReference type="NCBI Taxonomy" id="2802396"/>
    <lineage>
        <taxon>Bacteria</taxon>
        <taxon>Pseudomonadati</taxon>
        <taxon>Pseudomonadota</taxon>
        <taxon>Alphaproteobacteria</taxon>
        <taxon>Acetobacterales</taxon>
        <taxon>Acidocellaceae</taxon>
        <taxon>Acidisoma</taxon>
    </lineage>
</organism>
<reference evidence="2" key="1">
    <citation type="journal article" date="2021" name="Microorganisms">
        <title>Acidisoma silvae sp. nov. and Acidisomacellulosilytica sp. nov., Two Acidophilic Bacteria Isolated from Decaying Wood, Hydrolyzing Cellulose and Producing Poly-3-hydroxybutyrate.</title>
        <authorList>
            <person name="Mieszkin S."/>
            <person name="Pouder E."/>
            <person name="Uroz S."/>
            <person name="Simon-Colin C."/>
            <person name="Alain K."/>
        </authorList>
    </citation>
    <scope>NUCLEOTIDE SEQUENCE</scope>
    <source>
        <strain evidence="2">HW T2.11</strain>
    </source>
</reference>
<evidence type="ECO:0000256" key="1">
    <source>
        <dbReference type="SAM" id="Phobius"/>
    </source>
</evidence>
<protein>
    <submittedName>
        <fullName evidence="2">Uncharacterized protein</fullName>
    </submittedName>
</protein>
<feature type="transmembrane region" description="Helical" evidence="1">
    <location>
        <begin position="31"/>
        <end position="50"/>
    </location>
</feature>
<dbReference type="AlphaFoldDB" id="A0A963YVI7"/>
<name>A0A963YVI7_9PROT</name>
<dbReference type="Proteomes" id="UP000708298">
    <property type="component" value="Unassembled WGS sequence"/>
</dbReference>
<accession>A0A963YVI7</accession>
<proteinExistence type="predicted"/>
<dbReference type="RefSeq" id="WP_227323261.1">
    <property type="nucleotide sequence ID" value="NZ_JAESVB010000015.1"/>
</dbReference>
<evidence type="ECO:0000313" key="3">
    <source>
        <dbReference type="Proteomes" id="UP000708298"/>
    </source>
</evidence>
<keyword evidence="3" id="KW-1185">Reference proteome</keyword>
<dbReference type="EMBL" id="JAESVB010000015">
    <property type="protein sequence ID" value="MCB8877614.1"/>
    <property type="molecule type" value="Genomic_DNA"/>
</dbReference>
<keyword evidence="1" id="KW-0472">Membrane</keyword>
<sequence>MTNLLSGTASRRPNTIGGYLWLVICRASSEALDWAQAVFFVLLIAVAFVPQNAPYSKFADKYVSWHGGVIILACVLLVRLIFSPYWIYRDQQEKISDLELEVSGNADNTKGDALKFEPAPSGGSVRKTMLDHGGYRYEGMVRLRNTGNGYITNAVVRIKNASPSLPDGSFRILKPGSTLQKGQPADVCIVTYFDKIVGAQPGTPGSELLRLAAPIAPGWGSRPTDISPPASNAPLKLVIEASADGCAAVEKHFLIWVDDNKNLQVEAS</sequence>